<keyword evidence="2" id="KW-1185">Reference proteome</keyword>
<dbReference type="PANTHER" id="PTHR35268">
    <property type="entry name" value="PROTEIN CCSMST1"/>
    <property type="match status" value="1"/>
</dbReference>
<organism evidence="1 2">
    <name type="scientific">Rhodnius prolixus</name>
    <name type="common">Triatomid bug</name>
    <dbReference type="NCBI Taxonomy" id="13249"/>
    <lineage>
        <taxon>Eukaryota</taxon>
        <taxon>Metazoa</taxon>
        <taxon>Ecdysozoa</taxon>
        <taxon>Arthropoda</taxon>
        <taxon>Hexapoda</taxon>
        <taxon>Insecta</taxon>
        <taxon>Pterygota</taxon>
        <taxon>Neoptera</taxon>
        <taxon>Paraneoptera</taxon>
        <taxon>Hemiptera</taxon>
        <taxon>Heteroptera</taxon>
        <taxon>Panheteroptera</taxon>
        <taxon>Cimicomorpha</taxon>
        <taxon>Reduviidae</taxon>
        <taxon>Triatominae</taxon>
        <taxon>Rhodnius</taxon>
    </lineage>
</organism>
<dbReference type="OMA" id="LYFCCLR"/>
<dbReference type="HOGENOM" id="CLU_141828_0_0_1"/>
<name>T1H9M6_RHOPR</name>
<protein>
    <submittedName>
        <fullName evidence="1">Uncharacterized protein</fullName>
    </submittedName>
</protein>
<evidence type="ECO:0000313" key="1">
    <source>
        <dbReference type="EnsemblMetazoa" id="RPRC000729-PA"/>
    </source>
</evidence>
<dbReference type="InterPro" id="IPR029160">
    <property type="entry name" value="UQCC4"/>
</dbReference>
<evidence type="ECO:0000313" key="2">
    <source>
        <dbReference type="Proteomes" id="UP000015103"/>
    </source>
</evidence>
<dbReference type="eggNOG" id="ENOG502S8WB">
    <property type="taxonomic scope" value="Eukaryota"/>
</dbReference>
<dbReference type="AlphaFoldDB" id="T1H9M6"/>
<dbReference type="Pfam" id="PF15013">
    <property type="entry name" value="CCSMST1"/>
    <property type="match status" value="1"/>
</dbReference>
<accession>T1H9M6</accession>
<reference evidence="1" key="1">
    <citation type="submission" date="2015-05" db="UniProtKB">
        <authorList>
            <consortium name="EnsemblMetazoa"/>
        </authorList>
    </citation>
    <scope>IDENTIFICATION</scope>
</reference>
<dbReference type="EnsemblMetazoa" id="RPRC000729-RA">
    <property type="protein sequence ID" value="RPRC000729-PA"/>
    <property type="gene ID" value="RPRC000729"/>
</dbReference>
<proteinExistence type="predicted"/>
<dbReference type="RefSeq" id="XP_073997052.1">
    <property type="nucleotide sequence ID" value="XM_074140951.1"/>
</dbReference>
<dbReference type="InParanoid" id="T1H9M6"/>
<sequence>MALLRNYGLTFGILKKVNPNNWVYQQRTQRYSDAPVKYSVSKAAEWKAEFTRRGMPEDESPWFQPYVVIGSIAIFLLYFCVLREENDLDELLGTSLYDRIEGLEQSQLRTSLKYYEESGKDVSKIKERLQELEGEDK</sequence>
<dbReference type="VEuPathDB" id="VectorBase:RPRC000729"/>
<dbReference type="Proteomes" id="UP000015103">
    <property type="component" value="Unassembled WGS sequence"/>
</dbReference>
<dbReference type="PANTHER" id="PTHR35268:SF1">
    <property type="entry name" value="UBIQUINOL-CYTOCHROME-C REDUCTASE COMPLEX ASSEMBLY FACTOR 4"/>
    <property type="match status" value="1"/>
</dbReference>
<dbReference type="GeneID" id="141460689"/>
<dbReference type="EMBL" id="ACPB03010565">
    <property type="status" value="NOT_ANNOTATED_CDS"/>
    <property type="molecule type" value="Genomic_DNA"/>
</dbReference>